<name>A0A1H7JZG5_OLID1</name>
<keyword evidence="1" id="KW-0812">Transmembrane</keyword>
<feature type="transmembrane region" description="Helical" evidence="1">
    <location>
        <begin position="7"/>
        <end position="31"/>
    </location>
</feature>
<accession>A0A1H7JZG5</accession>
<dbReference type="Proteomes" id="UP000199421">
    <property type="component" value="Unassembled WGS sequence"/>
</dbReference>
<evidence type="ECO:0000256" key="1">
    <source>
        <dbReference type="SAM" id="Phobius"/>
    </source>
</evidence>
<dbReference type="InterPro" id="IPR025517">
    <property type="entry name" value="DUF4405"/>
</dbReference>
<feature type="transmembrane region" description="Helical" evidence="1">
    <location>
        <begin position="37"/>
        <end position="57"/>
    </location>
</feature>
<dbReference type="AlphaFoldDB" id="A0A1H7JZG5"/>
<gene>
    <name evidence="3" type="ORF">SAMN05661044_01182</name>
</gene>
<dbReference type="Pfam" id="PF14358">
    <property type="entry name" value="DUF4405"/>
    <property type="match status" value="1"/>
</dbReference>
<evidence type="ECO:0000313" key="4">
    <source>
        <dbReference type="Proteomes" id="UP000199421"/>
    </source>
</evidence>
<proteinExistence type="predicted"/>
<dbReference type="OrthoDB" id="5363112at2"/>
<keyword evidence="1" id="KW-0472">Membrane</keyword>
<dbReference type="EMBL" id="FOAF01000001">
    <property type="protein sequence ID" value="SEK80101.1"/>
    <property type="molecule type" value="Genomic_DNA"/>
</dbReference>
<sequence length="158" mass="18201">MKLDRKYVTPFISLLFVVLAITGIFMLFHLFDGYTEVAHELIGIGFVLAAILHITLNWKGLKVHFMKQVFMPATIAVTALTLTFVYLERKQLPLDIVIVDKTFKAPLKESCKILNIDYLIAIKKLEEKGYKISDIKTLEDIWKKNETDPQEVIELLMD</sequence>
<feature type="transmembrane region" description="Helical" evidence="1">
    <location>
        <begin position="69"/>
        <end position="87"/>
    </location>
</feature>
<dbReference type="RefSeq" id="WP_093320039.1">
    <property type="nucleotide sequence ID" value="NZ_FOAF01000001.1"/>
</dbReference>
<evidence type="ECO:0000313" key="3">
    <source>
        <dbReference type="EMBL" id="SEK80101.1"/>
    </source>
</evidence>
<organism evidence="3 4">
    <name type="scientific">Olivibacter domesticus</name>
    <name type="common">Pseudosphingobacterium domesticum</name>
    <dbReference type="NCBI Taxonomy" id="407022"/>
    <lineage>
        <taxon>Bacteria</taxon>
        <taxon>Pseudomonadati</taxon>
        <taxon>Bacteroidota</taxon>
        <taxon>Sphingobacteriia</taxon>
        <taxon>Sphingobacteriales</taxon>
        <taxon>Sphingobacteriaceae</taxon>
        <taxon>Olivibacter</taxon>
    </lineage>
</organism>
<dbReference type="STRING" id="407022.SAMN05661044_01182"/>
<keyword evidence="1" id="KW-1133">Transmembrane helix</keyword>
<reference evidence="4" key="1">
    <citation type="submission" date="2016-10" db="EMBL/GenBank/DDBJ databases">
        <authorList>
            <person name="Varghese N."/>
            <person name="Submissions S."/>
        </authorList>
    </citation>
    <scope>NUCLEOTIDE SEQUENCE [LARGE SCALE GENOMIC DNA]</scope>
    <source>
        <strain evidence="4">DSM 18733</strain>
    </source>
</reference>
<protein>
    <recommendedName>
        <fullName evidence="2">Flavinylation-associated cytochrome domain-containing protein</fullName>
    </recommendedName>
</protein>
<feature type="domain" description="Flavinylation-associated cytochrome" evidence="2">
    <location>
        <begin position="8"/>
        <end position="58"/>
    </location>
</feature>
<keyword evidence="4" id="KW-1185">Reference proteome</keyword>
<evidence type="ECO:0000259" key="2">
    <source>
        <dbReference type="Pfam" id="PF14358"/>
    </source>
</evidence>